<protein>
    <recommendedName>
        <fullName evidence="1">HTH marR-type domain-containing protein</fullName>
    </recommendedName>
</protein>
<sequence>MDADSAIEELSTLSPSAKLVAKVLDDNSRLTQSQLENKTLLPGRTVRSAVNQLKDRNLAESHPSPFDARKQCYSLMFNWK</sequence>
<dbReference type="GO" id="GO:0003700">
    <property type="term" value="F:DNA-binding transcription factor activity"/>
    <property type="evidence" value="ECO:0007669"/>
    <property type="project" value="InterPro"/>
</dbReference>
<evidence type="ECO:0000313" key="2">
    <source>
        <dbReference type="EMBL" id="SIR74386.1"/>
    </source>
</evidence>
<dbReference type="Proteomes" id="UP000186914">
    <property type="component" value="Unassembled WGS sequence"/>
</dbReference>
<evidence type="ECO:0000313" key="3">
    <source>
        <dbReference type="Proteomes" id="UP000186914"/>
    </source>
</evidence>
<dbReference type="InterPro" id="IPR036390">
    <property type="entry name" value="WH_DNA-bd_sf"/>
</dbReference>
<dbReference type="AlphaFoldDB" id="A0A1N7DEZ3"/>
<gene>
    <name evidence="2" type="ORF">SAMN05421858_3568</name>
</gene>
<accession>A0A1N7DEZ3</accession>
<evidence type="ECO:0000259" key="1">
    <source>
        <dbReference type="Pfam" id="PF12802"/>
    </source>
</evidence>
<dbReference type="Gene3D" id="1.10.10.10">
    <property type="entry name" value="Winged helix-like DNA-binding domain superfamily/Winged helix DNA-binding domain"/>
    <property type="match status" value="1"/>
</dbReference>
<dbReference type="InterPro" id="IPR036388">
    <property type="entry name" value="WH-like_DNA-bd_sf"/>
</dbReference>
<feature type="domain" description="HTH marR-type" evidence="1">
    <location>
        <begin position="13"/>
        <end position="69"/>
    </location>
</feature>
<dbReference type="SUPFAM" id="SSF46785">
    <property type="entry name" value="Winged helix' DNA-binding domain"/>
    <property type="match status" value="1"/>
</dbReference>
<dbReference type="EMBL" id="FTNO01000004">
    <property type="protein sequence ID" value="SIR74386.1"/>
    <property type="molecule type" value="Genomic_DNA"/>
</dbReference>
<name>A0A1N7DEZ3_9EURY</name>
<reference evidence="3" key="1">
    <citation type="submission" date="2017-01" db="EMBL/GenBank/DDBJ databases">
        <authorList>
            <person name="Varghese N."/>
            <person name="Submissions S."/>
        </authorList>
    </citation>
    <scope>NUCLEOTIDE SEQUENCE [LARGE SCALE GENOMIC DNA]</scope>
    <source>
        <strain evidence="3">CGMCC 1.7737</strain>
    </source>
</reference>
<dbReference type="InterPro" id="IPR000835">
    <property type="entry name" value="HTH_MarR-typ"/>
</dbReference>
<keyword evidence="3" id="KW-1185">Reference proteome</keyword>
<organism evidence="2 3">
    <name type="scientific">Haladaptatus litoreus</name>
    <dbReference type="NCBI Taxonomy" id="553468"/>
    <lineage>
        <taxon>Archaea</taxon>
        <taxon>Methanobacteriati</taxon>
        <taxon>Methanobacteriota</taxon>
        <taxon>Stenosarchaea group</taxon>
        <taxon>Halobacteria</taxon>
        <taxon>Halobacteriales</taxon>
        <taxon>Haladaptataceae</taxon>
        <taxon>Haladaptatus</taxon>
    </lineage>
</organism>
<dbReference type="Pfam" id="PF12802">
    <property type="entry name" value="MarR_2"/>
    <property type="match status" value="1"/>
</dbReference>
<proteinExistence type="predicted"/>